<dbReference type="EMBL" id="CM023470">
    <property type="protein sequence ID" value="KAH7979036.1"/>
    <property type="molecule type" value="Genomic_DNA"/>
</dbReference>
<keyword evidence="2" id="KW-1185">Reference proteome</keyword>
<evidence type="ECO:0000313" key="2">
    <source>
        <dbReference type="Proteomes" id="UP000821865"/>
    </source>
</evidence>
<reference evidence="1" key="1">
    <citation type="submission" date="2020-05" db="EMBL/GenBank/DDBJ databases">
        <title>Large-scale comparative analyses of tick genomes elucidate their genetic diversity and vector capacities.</title>
        <authorList>
            <person name="Jia N."/>
            <person name="Wang J."/>
            <person name="Shi W."/>
            <person name="Du L."/>
            <person name="Sun Y."/>
            <person name="Zhan W."/>
            <person name="Jiang J."/>
            <person name="Wang Q."/>
            <person name="Zhang B."/>
            <person name="Ji P."/>
            <person name="Sakyi L.B."/>
            <person name="Cui X."/>
            <person name="Yuan T."/>
            <person name="Jiang B."/>
            <person name="Yang W."/>
            <person name="Lam T.T.-Y."/>
            <person name="Chang Q."/>
            <person name="Ding S."/>
            <person name="Wang X."/>
            <person name="Zhu J."/>
            <person name="Ruan X."/>
            <person name="Zhao L."/>
            <person name="Wei J."/>
            <person name="Que T."/>
            <person name="Du C."/>
            <person name="Cheng J."/>
            <person name="Dai P."/>
            <person name="Han X."/>
            <person name="Huang E."/>
            <person name="Gao Y."/>
            <person name="Liu J."/>
            <person name="Shao H."/>
            <person name="Ye R."/>
            <person name="Li L."/>
            <person name="Wei W."/>
            <person name="Wang X."/>
            <person name="Wang C."/>
            <person name="Yang T."/>
            <person name="Huo Q."/>
            <person name="Li W."/>
            <person name="Guo W."/>
            <person name="Chen H."/>
            <person name="Zhou L."/>
            <person name="Ni X."/>
            <person name="Tian J."/>
            <person name="Zhou Y."/>
            <person name="Sheng Y."/>
            <person name="Liu T."/>
            <person name="Pan Y."/>
            <person name="Xia L."/>
            <person name="Li J."/>
            <person name="Zhao F."/>
            <person name="Cao W."/>
        </authorList>
    </citation>
    <scope>NUCLEOTIDE SEQUENCE</scope>
    <source>
        <strain evidence="1">Dsil-2018</strain>
    </source>
</reference>
<gene>
    <name evidence="1" type="ORF">HPB49_007886</name>
</gene>
<accession>A0ACB8DXG1</accession>
<proteinExistence type="predicted"/>
<organism evidence="1 2">
    <name type="scientific">Dermacentor silvarum</name>
    <name type="common">Tick</name>
    <dbReference type="NCBI Taxonomy" id="543639"/>
    <lineage>
        <taxon>Eukaryota</taxon>
        <taxon>Metazoa</taxon>
        <taxon>Ecdysozoa</taxon>
        <taxon>Arthropoda</taxon>
        <taxon>Chelicerata</taxon>
        <taxon>Arachnida</taxon>
        <taxon>Acari</taxon>
        <taxon>Parasitiformes</taxon>
        <taxon>Ixodida</taxon>
        <taxon>Ixodoidea</taxon>
        <taxon>Ixodidae</taxon>
        <taxon>Rhipicephalinae</taxon>
        <taxon>Dermacentor</taxon>
    </lineage>
</organism>
<protein>
    <submittedName>
        <fullName evidence="1">Uncharacterized protein</fullName>
    </submittedName>
</protein>
<dbReference type="Proteomes" id="UP000821865">
    <property type="component" value="Chromosome 1"/>
</dbReference>
<sequence>MPFPSAVSTFSLGSSSSSSGGPPGGPSLYVFLLEGELSLHYDALRKDLKVSSVGQLKYVEEDDLSHLGMSRPEQRRLRKYFHNKHKIPADSIVINKELAVGELDVVQQGVWTNEDGDTI</sequence>
<evidence type="ECO:0000313" key="1">
    <source>
        <dbReference type="EMBL" id="KAH7979036.1"/>
    </source>
</evidence>
<name>A0ACB8DXG1_DERSI</name>
<comment type="caution">
    <text evidence="1">The sequence shown here is derived from an EMBL/GenBank/DDBJ whole genome shotgun (WGS) entry which is preliminary data.</text>
</comment>